<dbReference type="AlphaFoldDB" id="A0A0P1AQ03"/>
<evidence type="ECO:0000256" key="1">
    <source>
        <dbReference type="ARBA" id="ARBA00004141"/>
    </source>
</evidence>
<evidence type="ECO:0000256" key="5">
    <source>
        <dbReference type="ARBA" id="ARBA00022989"/>
    </source>
</evidence>
<dbReference type="OMA" id="RWWQVWP"/>
<evidence type="ECO:0000313" key="9">
    <source>
        <dbReference type="Proteomes" id="UP000054928"/>
    </source>
</evidence>
<evidence type="ECO:0000256" key="4">
    <source>
        <dbReference type="ARBA" id="ARBA00022692"/>
    </source>
</evidence>
<feature type="transmembrane region" description="Helical" evidence="7">
    <location>
        <begin position="103"/>
        <end position="128"/>
    </location>
</feature>
<protein>
    <submittedName>
        <fullName evidence="8">Serine protease family</fullName>
    </submittedName>
</protein>
<dbReference type="InterPro" id="IPR035952">
    <property type="entry name" value="Rhomboid-like_sf"/>
</dbReference>
<dbReference type="Proteomes" id="UP000054928">
    <property type="component" value="Unassembled WGS sequence"/>
</dbReference>
<evidence type="ECO:0000313" key="8">
    <source>
        <dbReference type="EMBL" id="CEG43600.1"/>
    </source>
</evidence>
<comment type="similarity">
    <text evidence="2">Belongs to the peptidase S54 family.</text>
</comment>
<sequence length="256" mass="29423">MKLLRRKKETITKHATEKSVQELERKPPVTFALLGVMYMLHMQVKQNPSPFLQFSLCPDKVVANYEIGAMVIAPFIHLDEAYLYQSMLSLVWKGYKLEAKLGSLGFCILLVYLIVLSQVLIVFGAYMISPVSQYVSDKLVEKYEPDVMVILNVGSPSITNFYNFKVPTKYAAWLELLLTYVMVPKLPLLAQAAGLITGYLYIVTPNADALVKYAACRVYQLLVQVRLVKKPYRWWQVWPKFVDSMRRRKLRIAAQC</sequence>
<dbReference type="SUPFAM" id="SSF144091">
    <property type="entry name" value="Rhomboid-like"/>
    <property type="match status" value="1"/>
</dbReference>
<keyword evidence="5 7" id="KW-1133">Transmembrane helix</keyword>
<dbReference type="GeneID" id="36408846"/>
<name>A0A0P1AQ03_PLAHL</name>
<keyword evidence="9" id="KW-1185">Reference proteome</keyword>
<dbReference type="GO" id="GO:0006508">
    <property type="term" value="P:proteolysis"/>
    <property type="evidence" value="ECO:0007669"/>
    <property type="project" value="UniProtKB-KW"/>
</dbReference>
<dbReference type="GO" id="GO:0004252">
    <property type="term" value="F:serine-type endopeptidase activity"/>
    <property type="evidence" value="ECO:0007669"/>
    <property type="project" value="TreeGrafter"/>
</dbReference>
<keyword evidence="6 7" id="KW-0472">Membrane</keyword>
<dbReference type="PANTHER" id="PTHR43066:SF1">
    <property type="entry name" value="RHOMBOID PROTEIN 2"/>
    <property type="match status" value="1"/>
</dbReference>
<keyword evidence="3 8" id="KW-0378">Hydrolase</keyword>
<dbReference type="Gene3D" id="1.20.1540.10">
    <property type="entry name" value="Rhomboid-like"/>
    <property type="match status" value="1"/>
</dbReference>
<evidence type="ECO:0000256" key="6">
    <source>
        <dbReference type="ARBA" id="ARBA00023136"/>
    </source>
</evidence>
<dbReference type="GO" id="GO:0016020">
    <property type="term" value="C:membrane"/>
    <property type="evidence" value="ECO:0007669"/>
    <property type="project" value="UniProtKB-SubCell"/>
</dbReference>
<dbReference type="OrthoDB" id="10257275at2759"/>
<evidence type="ECO:0000256" key="7">
    <source>
        <dbReference type="SAM" id="Phobius"/>
    </source>
</evidence>
<proteinExistence type="inferred from homology"/>
<comment type="subcellular location">
    <subcellularLocation>
        <location evidence="1">Membrane</location>
        <topology evidence="1">Multi-pass membrane protein</topology>
    </subcellularLocation>
</comment>
<keyword evidence="3 8" id="KW-0645">Protease</keyword>
<accession>A0A0P1AQ03</accession>
<keyword evidence="4 7" id="KW-0812">Transmembrane</keyword>
<evidence type="ECO:0000256" key="2">
    <source>
        <dbReference type="ARBA" id="ARBA00009045"/>
    </source>
</evidence>
<dbReference type="RefSeq" id="XP_024579969.1">
    <property type="nucleotide sequence ID" value="XM_024729609.1"/>
</dbReference>
<organism evidence="8 9">
    <name type="scientific">Plasmopara halstedii</name>
    <name type="common">Downy mildew of sunflower</name>
    <dbReference type="NCBI Taxonomy" id="4781"/>
    <lineage>
        <taxon>Eukaryota</taxon>
        <taxon>Sar</taxon>
        <taxon>Stramenopiles</taxon>
        <taxon>Oomycota</taxon>
        <taxon>Peronosporomycetes</taxon>
        <taxon>Peronosporales</taxon>
        <taxon>Peronosporaceae</taxon>
        <taxon>Plasmopara</taxon>
    </lineage>
</organism>
<dbReference type="PANTHER" id="PTHR43066">
    <property type="entry name" value="RHOMBOID-RELATED PROTEIN"/>
    <property type="match status" value="1"/>
</dbReference>
<reference evidence="9" key="1">
    <citation type="submission" date="2014-09" db="EMBL/GenBank/DDBJ databases">
        <authorList>
            <person name="Sharma Rahul"/>
            <person name="Thines Marco"/>
        </authorList>
    </citation>
    <scope>NUCLEOTIDE SEQUENCE [LARGE SCALE GENOMIC DNA]</scope>
</reference>
<dbReference type="EMBL" id="CCYD01000667">
    <property type="protein sequence ID" value="CEG43600.1"/>
    <property type="molecule type" value="Genomic_DNA"/>
</dbReference>
<evidence type="ECO:0000256" key="3">
    <source>
        <dbReference type="ARBA" id="ARBA00022670"/>
    </source>
</evidence>